<keyword evidence="3" id="KW-1000">Mitochondrion outer membrane</keyword>
<dbReference type="InterPro" id="IPR036291">
    <property type="entry name" value="NAD(P)-bd_dom_sf"/>
</dbReference>
<name>A0ABP0BJA6_9PEZI</name>
<gene>
    <name evidence="5" type="primary">FMP52</name>
    <name evidence="5" type="ORF">SBRCBS47491_003805</name>
</gene>
<dbReference type="Pfam" id="PF13460">
    <property type="entry name" value="NAD_binding_10"/>
    <property type="match status" value="1"/>
</dbReference>
<comment type="similarity">
    <text evidence="2">Belongs to the FMP52 family.</text>
</comment>
<dbReference type="PANTHER" id="PTHR14097:SF7">
    <property type="entry name" value="OXIDOREDUCTASE HTATIP2"/>
    <property type="match status" value="1"/>
</dbReference>
<dbReference type="SUPFAM" id="SSF51735">
    <property type="entry name" value="NAD(P)-binding Rossmann-fold domains"/>
    <property type="match status" value="1"/>
</dbReference>
<evidence type="ECO:0000313" key="6">
    <source>
        <dbReference type="Proteomes" id="UP001642406"/>
    </source>
</evidence>
<sequence>MAAAPITSAIFGATGLVGAHIVTSLLTLDAFGTVHTITRRAPKQASDAALSKKLDAIVEKDTELWVPKLNELLGSSTDSKTAPSTVFSALGTTRLAAGGIANQWKIDHDLNVEIARAAKAAGVKTFIFVSSAGTRSLMARYLPYSKMKNGVEDTIKELGFDQAIILQPGLILGDREVEHQGAGAFKALVNATGHISKGWHDSLGQEAEVIGRAAAHAALLASQGKAPSKYWVVDTTAIVKLGRDEWKF</sequence>
<feature type="domain" description="NAD(P)-binding" evidence="4">
    <location>
        <begin position="12"/>
        <end position="172"/>
    </location>
</feature>
<evidence type="ECO:0000256" key="2">
    <source>
        <dbReference type="ARBA" id="ARBA00006617"/>
    </source>
</evidence>
<protein>
    <submittedName>
        <fullName evidence="5">Protein fmp52, mitochondrial</fullName>
    </submittedName>
</protein>
<evidence type="ECO:0000313" key="5">
    <source>
        <dbReference type="EMBL" id="CAK7219314.1"/>
    </source>
</evidence>
<comment type="caution">
    <text evidence="5">The sequence shown here is derived from an EMBL/GenBank/DDBJ whole genome shotgun (WGS) entry which is preliminary data.</text>
</comment>
<proteinExistence type="inferred from homology"/>
<dbReference type="InterPro" id="IPR016040">
    <property type="entry name" value="NAD(P)-bd_dom"/>
</dbReference>
<evidence type="ECO:0000256" key="1">
    <source>
        <dbReference type="ARBA" id="ARBA00004450"/>
    </source>
</evidence>
<evidence type="ECO:0000259" key="4">
    <source>
        <dbReference type="Pfam" id="PF13460"/>
    </source>
</evidence>
<dbReference type="PANTHER" id="PTHR14097">
    <property type="entry name" value="OXIDOREDUCTASE HTATIP2"/>
    <property type="match status" value="1"/>
</dbReference>
<organism evidence="5 6">
    <name type="scientific">Sporothrix bragantina</name>
    <dbReference type="NCBI Taxonomy" id="671064"/>
    <lineage>
        <taxon>Eukaryota</taxon>
        <taxon>Fungi</taxon>
        <taxon>Dikarya</taxon>
        <taxon>Ascomycota</taxon>
        <taxon>Pezizomycotina</taxon>
        <taxon>Sordariomycetes</taxon>
        <taxon>Sordariomycetidae</taxon>
        <taxon>Ophiostomatales</taxon>
        <taxon>Ophiostomataceae</taxon>
        <taxon>Sporothrix</taxon>
    </lineage>
</organism>
<reference evidence="5 6" key="1">
    <citation type="submission" date="2024-01" db="EMBL/GenBank/DDBJ databases">
        <authorList>
            <person name="Allen C."/>
            <person name="Tagirdzhanova G."/>
        </authorList>
    </citation>
    <scope>NUCLEOTIDE SEQUENCE [LARGE SCALE GENOMIC DNA]</scope>
</reference>
<dbReference type="Gene3D" id="3.40.50.720">
    <property type="entry name" value="NAD(P)-binding Rossmann-like Domain"/>
    <property type="match status" value="1"/>
</dbReference>
<dbReference type="Proteomes" id="UP001642406">
    <property type="component" value="Unassembled WGS sequence"/>
</dbReference>
<evidence type="ECO:0000256" key="3">
    <source>
        <dbReference type="ARBA" id="ARBA00022787"/>
    </source>
</evidence>
<keyword evidence="6" id="KW-1185">Reference proteome</keyword>
<comment type="subcellular location">
    <subcellularLocation>
        <location evidence="1">Mitochondrion outer membrane</location>
        <topology evidence="1">Peripheral membrane protein</topology>
    </subcellularLocation>
</comment>
<accession>A0ABP0BJA6</accession>
<keyword evidence="3" id="KW-0496">Mitochondrion</keyword>
<keyword evidence="3" id="KW-0472">Membrane</keyword>
<dbReference type="EMBL" id="CAWUHC010000026">
    <property type="protein sequence ID" value="CAK7219314.1"/>
    <property type="molecule type" value="Genomic_DNA"/>
</dbReference>